<dbReference type="Gene3D" id="1.10.760.10">
    <property type="entry name" value="Cytochrome c-like domain"/>
    <property type="match status" value="1"/>
</dbReference>
<name>A0A4R6XJX2_9GAMM</name>
<dbReference type="OrthoDB" id="9796421at2"/>
<dbReference type="Pfam" id="PF00034">
    <property type="entry name" value="Cytochrom_C"/>
    <property type="match status" value="1"/>
</dbReference>
<evidence type="ECO:0000256" key="7">
    <source>
        <dbReference type="SAM" id="SignalP"/>
    </source>
</evidence>
<evidence type="ECO:0000256" key="4">
    <source>
        <dbReference type="ARBA" id="ARBA00022982"/>
    </source>
</evidence>
<dbReference type="AlphaFoldDB" id="A0A4R6XJX2"/>
<dbReference type="PANTHER" id="PTHR33751">
    <property type="entry name" value="CBB3-TYPE CYTOCHROME C OXIDASE SUBUNIT FIXP"/>
    <property type="match status" value="1"/>
</dbReference>
<evidence type="ECO:0000256" key="6">
    <source>
        <dbReference type="PROSITE-ProRule" id="PRU00433"/>
    </source>
</evidence>
<sequence length="102" mass="11287">MKTILILALMILSFQALAAGDAENGKKIAYTCTGCHGIPFYQNTYPRYHVPRLGGQNEAYIQLALKAYRSGERSHPTMQAQAGNLTDQDIADIAAYFNTFNK</sequence>
<dbReference type="InterPro" id="IPR036909">
    <property type="entry name" value="Cyt_c-like_dom_sf"/>
</dbReference>
<dbReference type="RefSeq" id="WP_099018904.1">
    <property type="nucleotide sequence ID" value="NZ_NIHB01000002.1"/>
</dbReference>
<dbReference type="PROSITE" id="PS51007">
    <property type="entry name" value="CYTC"/>
    <property type="match status" value="1"/>
</dbReference>
<accession>A0A4R6XJX2</accession>
<feature type="signal peptide" evidence="7">
    <location>
        <begin position="1"/>
        <end position="18"/>
    </location>
</feature>
<evidence type="ECO:0000313" key="9">
    <source>
        <dbReference type="EMBL" id="TDR17543.1"/>
    </source>
</evidence>
<gene>
    <name evidence="9" type="ORF">C8D91_2602</name>
</gene>
<feature type="chain" id="PRO_5021017761" evidence="7">
    <location>
        <begin position="19"/>
        <end position="102"/>
    </location>
</feature>
<evidence type="ECO:0000256" key="2">
    <source>
        <dbReference type="ARBA" id="ARBA00022617"/>
    </source>
</evidence>
<dbReference type="InterPro" id="IPR009056">
    <property type="entry name" value="Cyt_c-like_dom"/>
</dbReference>
<evidence type="ECO:0000256" key="3">
    <source>
        <dbReference type="ARBA" id="ARBA00022723"/>
    </source>
</evidence>
<evidence type="ECO:0000313" key="10">
    <source>
        <dbReference type="Proteomes" id="UP000295724"/>
    </source>
</evidence>
<dbReference type="EMBL" id="SNZB01000006">
    <property type="protein sequence ID" value="TDR17543.1"/>
    <property type="molecule type" value="Genomic_DNA"/>
</dbReference>
<keyword evidence="10" id="KW-1185">Reference proteome</keyword>
<organism evidence="9 10">
    <name type="scientific">Marinicella litoralis</name>
    <dbReference type="NCBI Taxonomy" id="644220"/>
    <lineage>
        <taxon>Bacteria</taxon>
        <taxon>Pseudomonadati</taxon>
        <taxon>Pseudomonadota</taxon>
        <taxon>Gammaproteobacteria</taxon>
        <taxon>Lysobacterales</taxon>
        <taxon>Marinicellaceae</taxon>
        <taxon>Marinicella</taxon>
    </lineage>
</organism>
<reference evidence="9 10" key="1">
    <citation type="submission" date="2019-03" db="EMBL/GenBank/DDBJ databases">
        <title>Genomic Encyclopedia of Type Strains, Phase IV (KMG-IV): sequencing the most valuable type-strain genomes for metagenomic binning, comparative biology and taxonomic classification.</title>
        <authorList>
            <person name="Goeker M."/>
        </authorList>
    </citation>
    <scope>NUCLEOTIDE SEQUENCE [LARGE SCALE GENOMIC DNA]</scope>
    <source>
        <strain evidence="9 10">DSM 25488</strain>
    </source>
</reference>
<keyword evidence="7" id="KW-0732">Signal</keyword>
<proteinExistence type="predicted"/>
<dbReference type="GO" id="GO:0020037">
    <property type="term" value="F:heme binding"/>
    <property type="evidence" value="ECO:0007669"/>
    <property type="project" value="InterPro"/>
</dbReference>
<keyword evidence="1" id="KW-0813">Transport</keyword>
<keyword evidence="2 6" id="KW-0349">Heme</keyword>
<dbReference type="PANTHER" id="PTHR33751:SF9">
    <property type="entry name" value="CYTOCHROME C4"/>
    <property type="match status" value="1"/>
</dbReference>
<dbReference type="GO" id="GO:0009055">
    <property type="term" value="F:electron transfer activity"/>
    <property type="evidence" value="ECO:0007669"/>
    <property type="project" value="InterPro"/>
</dbReference>
<evidence type="ECO:0000256" key="5">
    <source>
        <dbReference type="ARBA" id="ARBA00023004"/>
    </source>
</evidence>
<dbReference type="InterPro" id="IPR050597">
    <property type="entry name" value="Cytochrome_c_Oxidase_Subunit"/>
</dbReference>
<dbReference type="Proteomes" id="UP000295724">
    <property type="component" value="Unassembled WGS sequence"/>
</dbReference>
<dbReference type="GO" id="GO:0046872">
    <property type="term" value="F:metal ion binding"/>
    <property type="evidence" value="ECO:0007669"/>
    <property type="project" value="UniProtKB-KW"/>
</dbReference>
<feature type="domain" description="Cytochrome c" evidence="8">
    <location>
        <begin position="20"/>
        <end position="101"/>
    </location>
</feature>
<evidence type="ECO:0000259" key="8">
    <source>
        <dbReference type="PROSITE" id="PS51007"/>
    </source>
</evidence>
<dbReference type="SUPFAM" id="SSF46626">
    <property type="entry name" value="Cytochrome c"/>
    <property type="match status" value="1"/>
</dbReference>
<keyword evidence="3 6" id="KW-0479">Metal-binding</keyword>
<keyword evidence="5 6" id="KW-0408">Iron</keyword>
<comment type="caution">
    <text evidence="9">The sequence shown here is derived from an EMBL/GenBank/DDBJ whole genome shotgun (WGS) entry which is preliminary data.</text>
</comment>
<protein>
    <submittedName>
        <fullName evidence="9">Cytochrome c553</fullName>
    </submittedName>
</protein>
<keyword evidence="4" id="KW-0249">Electron transport</keyword>
<evidence type="ECO:0000256" key="1">
    <source>
        <dbReference type="ARBA" id="ARBA00022448"/>
    </source>
</evidence>